<feature type="domain" description="HTH marR-type" evidence="4">
    <location>
        <begin position="7"/>
        <end position="143"/>
    </location>
</feature>
<organism evidence="5 6">
    <name type="scientific">Bombiscardovia nodaiensis</name>
    <dbReference type="NCBI Taxonomy" id="2932181"/>
    <lineage>
        <taxon>Bacteria</taxon>
        <taxon>Bacillati</taxon>
        <taxon>Actinomycetota</taxon>
        <taxon>Actinomycetes</taxon>
        <taxon>Bifidobacteriales</taxon>
        <taxon>Bifidobacteriaceae</taxon>
        <taxon>Bombiscardovia</taxon>
    </lineage>
</organism>
<sequence>MAKQQQYHLLSGYIASIYRQSKAEFKKQTPMPGLSGTQSDIVMFLYDHPGLCQGQIADMMAVNPSLMARDVKALLDAELIHRQDNPADRRAKVIGLTPKGVSLAKKQISELNAWWSAFFEDEPGVNPQELYQELVSVNHRLLEQNRPKL</sequence>
<dbReference type="PANTHER" id="PTHR42756">
    <property type="entry name" value="TRANSCRIPTIONAL REGULATOR, MARR"/>
    <property type="match status" value="1"/>
</dbReference>
<keyword evidence="6" id="KW-1185">Reference proteome</keyword>
<dbReference type="PROSITE" id="PS50995">
    <property type="entry name" value="HTH_MARR_2"/>
    <property type="match status" value="1"/>
</dbReference>
<evidence type="ECO:0000256" key="2">
    <source>
        <dbReference type="ARBA" id="ARBA00023125"/>
    </source>
</evidence>
<keyword evidence="1" id="KW-0805">Transcription regulation</keyword>
<dbReference type="SMART" id="SM00347">
    <property type="entry name" value="HTH_MARR"/>
    <property type="match status" value="1"/>
</dbReference>
<dbReference type="InterPro" id="IPR036390">
    <property type="entry name" value="WH_DNA-bd_sf"/>
</dbReference>
<evidence type="ECO:0000313" key="6">
    <source>
        <dbReference type="Proteomes" id="UP001321766"/>
    </source>
</evidence>
<evidence type="ECO:0000313" key="5">
    <source>
        <dbReference type="EMBL" id="BDR53138.1"/>
    </source>
</evidence>
<dbReference type="PANTHER" id="PTHR42756:SF1">
    <property type="entry name" value="TRANSCRIPTIONAL REPRESSOR OF EMRAB OPERON"/>
    <property type="match status" value="1"/>
</dbReference>
<name>A0ABM8B8B5_9BIFI</name>
<dbReference type="InterPro" id="IPR000835">
    <property type="entry name" value="HTH_MarR-typ"/>
</dbReference>
<evidence type="ECO:0000256" key="3">
    <source>
        <dbReference type="ARBA" id="ARBA00023163"/>
    </source>
</evidence>
<dbReference type="Proteomes" id="UP001321766">
    <property type="component" value="Chromosome"/>
</dbReference>
<reference evidence="5 6" key="1">
    <citation type="journal article" date="2023" name="Microbiol. Spectr.">
        <title>Symbiosis of Carpenter Bees with Uncharacterized Lactic Acid Bacteria Showing NAD Auxotrophy.</title>
        <authorList>
            <person name="Kawasaki S."/>
            <person name="Ozawa K."/>
            <person name="Mori T."/>
            <person name="Yamamoto A."/>
            <person name="Ito M."/>
            <person name="Ohkuma M."/>
            <person name="Sakamoto M."/>
            <person name="Matsutani M."/>
        </authorList>
    </citation>
    <scope>NUCLEOTIDE SEQUENCE [LARGE SCALE GENOMIC DNA]</scope>
    <source>
        <strain evidence="5 6">Kim37-2</strain>
    </source>
</reference>
<dbReference type="SUPFAM" id="SSF46785">
    <property type="entry name" value="Winged helix' DNA-binding domain"/>
    <property type="match status" value="1"/>
</dbReference>
<dbReference type="EMBL" id="AP026798">
    <property type="protein sequence ID" value="BDR53138.1"/>
    <property type="molecule type" value="Genomic_DNA"/>
</dbReference>
<proteinExistence type="predicted"/>
<keyword evidence="3" id="KW-0804">Transcription</keyword>
<gene>
    <name evidence="5" type="ORF">KIM372_10450</name>
</gene>
<dbReference type="Pfam" id="PF01047">
    <property type="entry name" value="MarR"/>
    <property type="match status" value="1"/>
</dbReference>
<dbReference type="InterPro" id="IPR036388">
    <property type="entry name" value="WH-like_DNA-bd_sf"/>
</dbReference>
<dbReference type="Gene3D" id="1.10.10.10">
    <property type="entry name" value="Winged helix-like DNA-binding domain superfamily/Winged helix DNA-binding domain"/>
    <property type="match status" value="1"/>
</dbReference>
<keyword evidence="2" id="KW-0238">DNA-binding</keyword>
<accession>A0ABM8B8B5</accession>
<evidence type="ECO:0000256" key="1">
    <source>
        <dbReference type="ARBA" id="ARBA00023015"/>
    </source>
</evidence>
<protein>
    <recommendedName>
        <fullName evidence="4">HTH marR-type domain-containing protein</fullName>
    </recommendedName>
</protein>
<evidence type="ECO:0000259" key="4">
    <source>
        <dbReference type="PROSITE" id="PS50995"/>
    </source>
</evidence>